<dbReference type="Proteomes" id="UP000623461">
    <property type="component" value="Unassembled WGS sequence"/>
</dbReference>
<protein>
    <submittedName>
        <fullName evidence="2">Uncharacterized protein</fullName>
    </submittedName>
</protein>
<feature type="compositionally biased region" description="Basic and acidic residues" evidence="1">
    <location>
        <begin position="62"/>
        <end position="77"/>
    </location>
</feature>
<gene>
    <name evidence="2" type="ORF">GCM10009721_03290</name>
</gene>
<evidence type="ECO:0000256" key="1">
    <source>
        <dbReference type="SAM" id="MobiDB-lite"/>
    </source>
</evidence>
<reference evidence="3" key="1">
    <citation type="journal article" date="2019" name="Int. J. Syst. Evol. Microbiol.">
        <title>The Global Catalogue of Microorganisms (GCM) 10K type strain sequencing project: providing services to taxonomists for standard genome sequencing and annotation.</title>
        <authorList>
            <consortium name="The Broad Institute Genomics Platform"/>
            <consortium name="The Broad Institute Genome Sequencing Center for Infectious Disease"/>
            <person name="Wu L."/>
            <person name="Ma J."/>
        </authorList>
    </citation>
    <scope>NUCLEOTIDE SEQUENCE [LARGE SCALE GENOMIC DNA]</scope>
    <source>
        <strain evidence="3">JCM 1365</strain>
    </source>
</reference>
<evidence type="ECO:0000313" key="2">
    <source>
        <dbReference type="EMBL" id="GGM82160.1"/>
    </source>
</evidence>
<accession>A0ABQ2HJC4</accession>
<dbReference type="EMBL" id="BMNZ01000001">
    <property type="protein sequence ID" value="GGM82160.1"/>
    <property type="molecule type" value="Genomic_DNA"/>
</dbReference>
<feature type="region of interest" description="Disordered" evidence="1">
    <location>
        <begin position="50"/>
        <end position="115"/>
    </location>
</feature>
<proteinExistence type="predicted"/>
<organism evidence="2 3">
    <name type="scientific">Terrabacter tumescens</name>
    <dbReference type="NCBI Taxonomy" id="60443"/>
    <lineage>
        <taxon>Bacteria</taxon>
        <taxon>Bacillati</taxon>
        <taxon>Actinomycetota</taxon>
        <taxon>Actinomycetes</taxon>
        <taxon>Micrococcales</taxon>
        <taxon>Intrasporangiaceae</taxon>
        <taxon>Terrabacter</taxon>
    </lineage>
</organism>
<evidence type="ECO:0000313" key="3">
    <source>
        <dbReference type="Proteomes" id="UP000623461"/>
    </source>
</evidence>
<feature type="compositionally biased region" description="Low complexity" evidence="1">
    <location>
        <begin position="78"/>
        <end position="94"/>
    </location>
</feature>
<comment type="caution">
    <text evidence="2">The sequence shown here is derived from an EMBL/GenBank/DDBJ whole genome shotgun (WGS) entry which is preliminary data.</text>
</comment>
<keyword evidence="3" id="KW-1185">Reference proteome</keyword>
<sequence>MAVVVTPILPDDPFPAVEQAVEEAVDELFVELMCADEELLAAEFEAIVAAGWPEQPRVPPPRRGEPTEPGKDPDGRVVSEAVRVASRSWRMPSRQPERERSPPLGRGPARTGHLS</sequence>
<name>A0ABQ2HJC4_9MICO</name>